<dbReference type="Proteomes" id="UP000831701">
    <property type="component" value="Chromosome 6"/>
</dbReference>
<proteinExistence type="predicted"/>
<dbReference type="EMBL" id="CM041536">
    <property type="protein sequence ID" value="KAI3371267.1"/>
    <property type="molecule type" value="Genomic_DNA"/>
</dbReference>
<gene>
    <name evidence="1" type="ORF">L3Q82_023885</name>
</gene>
<comment type="caution">
    <text evidence="1">The sequence shown here is derived from an EMBL/GenBank/DDBJ whole genome shotgun (WGS) entry which is preliminary data.</text>
</comment>
<accession>A0ACB8WTX4</accession>
<keyword evidence="2" id="KW-1185">Reference proteome</keyword>
<name>A0ACB8WTX4_9TELE</name>
<reference evidence="1" key="1">
    <citation type="submission" date="2022-04" db="EMBL/GenBank/DDBJ databases">
        <title>Jade perch genome.</title>
        <authorList>
            <person name="Chao B."/>
        </authorList>
    </citation>
    <scope>NUCLEOTIDE SEQUENCE</scope>
    <source>
        <strain evidence="1">CB-2022</strain>
    </source>
</reference>
<evidence type="ECO:0000313" key="2">
    <source>
        <dbReference type="Proteomes" id="UP000831701"/>
    </source>
</evidence>
<protein>
    <submittedName>
        <fullName evidence="1">Uncharacterized protein</fullName>
    </submittedName>
</protein>
<evidence type="ECO:0000313" key="1">
    <source>
        <dbReference type="EMBL" id="KAI3371267.1"/>
    </source>
</evidence>
<organism evidence="1 2">
    <name type="scientific">Scortum barcoo</name>
    <name type="common">barcoo grunter</name>
    <dbReference type="NCBI Taxonomy" id="214431"/>
    <lineage>
        <taxon>Eukaryota</taxon>
        <taxon>Metazoa</taxon>
        <taxon>Chordata</taxon>
        <taxon>Craniata</taxon>
        <taxon>Vertebrata</taxon>
        <taxon>Euteleostomi</taxon>
        <taxon>Actinopterygii</taxon>
        <taxon>Neopterygii</taxon>
        <taxon>Teleostei</taxon>
        <taxon>Neoteleostei</taxon>
        <taxon>Acanthomorphata</taxon>
        <taxon>Eupercaria</taxon>
        <taxon>Centrarchiformes</taxon>
        <taxon>Terapontoidei</taxon>
        <taxon>Terapontidae</taxon>
        <taxon>Scortum</taxon>
    </lineage>
</organism>
<sequence>MNGQRRQWWRGWWIEMKEIWQIKPGVEGRDERDADNASCNIDEETEGKGRAVVKATQTACKPAHTPSPPLPGVKWCRHTLQPQTGLNKEDPEACGKVPGTTSVDQEPTVSCPLLKAISIASSMLQHEWSLALGGISAAAPDTEQISARTPCCWGPVDVFLRWSGEYLMSIVESRPLSSSPPADWHEVSIRPIPGSPRRELLSTSNMDSLNTEGSAVARRGQEESLNQELTNSTVGGDVTVMVQAS</sequence>